<dbReference type="Proteomes" id="UP000198397">
    <property type="component" value="Unassembled WGS sequence"/>
</dbReference>
<evidence type="ECO:0000313" key="3">
    <source>
        <dbReference type="Proteomes" id="UP000198397"/>
    </source>
</evidence>
<feature type="transmembrane region" description="Helical" evidence="1">
    <location>
        <begin position="128"/>
        <end position="146"/>
    </location>
</feature>
<dbReference type="RefSeq" id="WP_089384476.1">
    <property type="nucleotide sequence ID" value="NZ_FZNQ01000006.1"/>
</dbReference>
<name>A0A238W923_HALVU</name>
<keyword evidence="3" id="KW-1185">Reference proteome</keyword>
<keyword evidence="1" id="KW-0812">Transmembrane</keyword>
<feature type="transmembrane region" description="Helical" evidence="1">
    <location>
        <begin position="101"/>
        <end position="122"/>
    </location>
</feature>
<organism evidence="2 3">
    <name type="scientific">Halorubrum vacuolatum</name>
    <name type="common">Natronobacterium vacuolatum</name>
    <dbReference type="NCBI Taxonomy" id="63740"/>
    <lineage>
        <taxon>Archaea</taxon>
        <taxon>Methanobacteriati</taxon>
        <taxon>Methanobacteriota</taxon>
        <taxon>Stenosarchaea group</taxon>
        <taxon>Halobacteria</taxon>
        <taxon>Halobacteriales</taxon>
        <taxon>Haloferacaceae</taxon>
        <taxon>Halorubrum</taxon>
    </lineage>
</organism>
<dbReference type="AlphaFoldDB" id="A0A238W923"/>
<evidence type="ECO:0000313" key="2">
    <source>
        <dbReference type="EMBL" id="SNR43008.1"/>
    </source>
</evidence>
<feature type="transmembrane region" description="Helical" evidence="1">
    <location>
        <begin position="214"/>
        <end position="236"/>
    </location>
</feature>
<keyword evidence="1" id="KW-1133">Transmembrane helix</keyword>
<keyword evidence="1" id="KW-0472">Membrane</keyword>
<reference evidence="2 3" key="1">
    <citation type="submission" date="2017-06" db="EMBL/GenBank/DDBJ databases">
        <authorList>
            <person name="Kim H.J."/>
            <person name="Triplett B.A."/>
        </authorList>
    </citation>
    <scope>NUCLEOTIDE SEQUENCE [LARGE SCALE GENOMIC DNA]</scope>
    <source>
        <strain evidence="2 3">DSM 8800</strain>
    </source>
</reference>
<protein>
    <submittedName>
        <fullName evidence="2">Uncharacterized protein</fullName>
    </submittedName>
</protein>
<proteinExistence type="predicted"/>
<gene>
    <name evidence="2" type="ORF">SAMN06264855_10653</name>
</gene>
<sequence length="244" mass="27341">MTDCEIIIKGELHSSKGDLAHERELLVEGVDHLILEGPENEAEYSLTQQWYAFVMMLTNYLFFRILQTDSSVLEDITKAQDGEVVKTRKSDASVLENSHSLARVAAAIMFLGLFSISAFYGILGNHLLGVPLLLGSALVPLLFLRFHESARTNNSRNELMAELITDAAKDGGRVVAVVGDNHAEPIIQHLPGWIDPVREKPVYSSTSWRHLKDVSYPIFLCISALWVFYSLFVAYVEFVWSLSI</sequence>
<evidence type="ECO:0000256" key="1">
    <source>
        <dbReference type="SAM" id="Phobius"/>
    </source>
</evidence>
<dbReference type="OrthoDB" id="325500at2157"/>
<accession>A0A238W923</accession>
<dbReference type="EMBL" id="FZNQ01000006">
    <property type="protein sequence ID" value="SNR43008.1"/>
    <property type="molecule type" value="Genomic_DNA"/>
</dbReference>